<dbReference type="SUPFAM" id="SSF51735">
    <property type="entry name" value="NAD(P)-binding Rossmann-fold domains"/>
    <property type="match status" value="1"/>
</dbReference>
<comment type="function">
    <text evidence="6">Catalyzes the reduction of dTDP-6-deoxy-L-lyxo-4-hexulose to yield dTDP-L-rhamnose.</text>
</comment>
<comment type="catalytic activity">
    <reaction evidence="5 6">
        <text>dTDP-beta-L-rhamnose + NADP(+) = dTDP-4-dehydro-beta-L-rhamnose + NADPH + H(+)</text>
        <dbReference type="Rhea" id="RHEA:21796"/>
        <dbReference type="ChEBI" id="CHEBI:15378"/>
        <dbReference type="ChEBI" id="CHEBI:57510"/>
        <dbReference type="ChEBI" id="CHEBI:57783"/>
        <dbReference type="ChEBI" id="CHEBI:58349"/>
        <dbReference type="ChEBI" id="CHEBI:62830"/>
        <dbReference type="EC" id="1.1.1.133"/>
    </reaction>
</comment>
<evidence type="ECO:0000313" key="9">
    <source>
        <dbReference type="Proteomes" id="UP000031587"/>
    </source>
</evidence>
<gene>
    <name evidence="8" type="ORF">QS95_19685</name>
</gene>
<feature type="domain" description="RmlD-like substrate binding" evidence="7">
    <location>
        <begin position="1"/>
        <end position="247"/>
    </location>
</feature>
<keyword evidence="6" id="KW-0521">NADP</keyword>
<evidence type="ECO:0000256" key="4">
    <source>
        <dbReference type="ARBA" id="ARBA00017099"/>
    </source>
</evidence>
<evidence type="ECO:0000256" key="3">
    <source>
        <dbReference type="ARBA" id="ARBA00012929"/>
    </source>
</evidence>
<protein>
    <recommendedName>
        <fullName evidence="4 6">dTDP-4-dehydrorhamnose reductase</fullName>
        <ecNumber evidence="3 6">1.1.1.133</ecNumber>
    </recommendedName>
</protein>
<comment type="cofactor">
    <cofactor evidence="6">
        <name>Mg(2+)</name>
        <dbReference type="ChEBI" id="CHEBI:18420"/>
    </cofactor>
    <text evidence="6">Binds 1 Mg(2+) ion per monomer.</text>
</comment>
<keyword evidence="6" id="KW-0560">Oxidoreductase</keyword>
<evidence type="ECO:0000256" key="1">
    <source>
        <dbReference type="ARBA" id="ARBA00004781"/>
    </source>
</evidence>
<sequence length="284" mass="30839">MKVLVLGVSGMLGNAAYRVLSANPELRVFGTARSEGARKFFSPALAENIVLGVDVESQDSLIKAFGTVRPDVVINCVGLVKQLSDANDPLMAVPINTLLPHRLAALCKAGGARLVHISTDCVFSGKKGGYLESDFPDAYDLYGRSKLLGEVDYPHTITLRTSIIGRELSGARSLVGWFLAQQGKVDGFTGAVFSGLPTMELARVINEFVLPRPHLHGLYHVAAKPINKYDLLKLVASTYGKDTEIVPSDRLTIDRSLNADRFAEATGYVAPEWPVLIKNMHDFN</sequence>
<accession>A0AAE2A5A8</accession>
<name>A0AAE2A5A8_PSEFL</name>
<dbReference type="GO" id="GO:0019305">
    <property type="term" value="P:dTDP-rhamnose biosynthetic process"/>
    <property type="evidence" value="ECO:0007669"/>
    <property type="project" value="TreeGrafter"/>
</dbReference>
<proteinExistence type="inferred from homology"/>
<reference evidence="8 9" key="1">
    <citation type="submission" date="2014-11" db="EMBL/GenBank/DDBJ databases">
        <title>Draft genome sequence of Pseudomonas fluorescens strains SF4c SF39a.</title>
        <authorList>
            <person name="Underwood G.E."/>
            <person name="Ly L.K."/>
            <person name="Bitzer A.S."/>
            <person name="Godino A."/>
            <person name="Bucci V."/>
            <person name="Fischer S."/>
            <person name="Silby M.W."/>
        </authorList>
    </citation>
    <scope>NUCLEOTIDE SEQUENCE [LARGE SCALE GENOMIC DNA]</scope>
    <source>
        <strain evidence="8 9">SF4c</strain>
    </source>
</reference>
<dbReference type="Gene3D" id="3.40.50.720">
    <property type="entry name" value="NAD(P)-binding Rossmann-like Domain"/>
    <property type="match status" value="1"/>
</dbReference>
<comment type="caution">
    <text evidence="8">The sequence shown here is derived from an EMBL/GenBank/DDBJ whole genome shotgun (WGS) entry which is preliminary data.</text>
</comment>
<evidence type="ECO:0000256" key="6">
    <source>
        <dbReference type="RuleBase" id="RU364082"/>
    </source>
</evidence>
<evidence type="ECO:0000313" key="8">
    <source>
        <dbReference type="EMBL" id="KIF58352.1"/>
    </source>
</evidence>
<dbReference type="PANTHER" id="PTHR10491:SF4">
    <property type="entry name" value="METHIONINE ADENOSYLTRANSFERASE 2 SUBUNIT BETA"/>
    <property type="match status" value="1"/>
</dbReference>
<dbReference type="InterPro" id="IPR029903">
    <property type="entry name" value="RmlD-like-bd"/>
</dbReference>
<dbReference type="Pfam" id="PF04321">
    <property type="entry name" value="RmlD_sub_bind"/>
    <property type="match status" value="1"/>
</dbReference>
<dbReference type="EC" id="1.1.1.133" evidence="3 6"/>
<dbReference type="RefSeq" id="WP_039770540.1">
    <property type="nucleotide sequence ID" value="NZ_JTGH01000015.1"/>
</dbReference>
<dbReference type="AlphaFoldDB" id="A0AAE2A5A8"/>
<dbReference type="Proteomes" id="UP000031587">
    <property type="component" value="Unassembled WGS sequence"/>
</dbReference>
<dbReference type="GO" id="GO:0008831">
    <property type="term" value="F:dTDP-4-dehydrorhamnose reductase activity"/>
    <property type="evidence" value="ECO:0007669"/>
    <property type="project" value="UniProtKB-EC"/>
</dbReference>
<comment type="pathway">
    <text evidence="1 6">Carbohydrate biosynthesis; dTDP-L-rhamnose biosynthesis.</text>
</comment>
<dbReference type="InterPro" id="IPR005913">
    <property type="entry name" value="dTDP_dehydrorham_reduct"/>
</dbReference>
<evidence type="ECO:0000259" key="7">
    <source>
        <dbReference type="Pfam" id="PF04321"/>
    </source>
</evidence>
<organism evidence="8 9">
    <name type="scientific">Pseudomonas fluorescens</name>
    <dbReference type="NCBI Taxonomy" id="294"/>
    <lineage>
        <taxon>Bacteria</taxon>
        <taxon>Pseudomonadati</taxon>
        <taxon>Pseudomonadota</taxon>
        <taxon>Gammaproteobacteria</taxon>
        <taxon>Pseudomonadales</taxon>
        <taxon>Pseudomonadaceae</taxon>
        <taxon>Pseudomonas</taxon>
    </lineage>
</organism>
<dbReference type="PANTHER" id="PTHR10491">
    <property type="entry name" value="DTDP-4-DEHYDRORHAMNOSE REDUCTASE"/>
    <property type="match status" value="1"/>
</dbReference>
<dbReference type="GO" id="GO:0005829">
    <property type="term" value="C:cytosol"/>
    <property type="evidence" value="ECO:0007669"/>
    <property type="project" value="TreeGrafter"/>
</dbReference>
<dbReference type="InterPro" id="IPR036291">
    <property type="entry name" value="NAD(P)-bd_dom_sf"/>
</dbReference>
<evidence type="ECO:0000256" key="2">
    <source>
        <dbReference type="ARBA" id="ARBA00010944"/>
    </source>
</evidence>
<dbReference type="CDD" id="cd05254">
    <property type="entry name" value="dTDP_HR_like_SDR_e"/>
    <property type="match status" value="1"/>
</dbReference>
<evidence type="ECO:0000256" key="5">
    <source>
        <dbReference type="ARBA" id="ARBA00048200"/>
    </source>
</evidence>
<comment type="similarity">
    <text evidence="2 6">Belongs to the dTDP-4-dehydrorhamnose reductase family.</text>
</comment>
<dbReference type="EMBL" id="JTGH01000015">
    <property type="protein sequence ID" value="KIF58352.1"/>
    <property type="molecule type" value="Genomic_DNA"/>
</dbReference>